<evidence type="ECO:0000313" key="1">
    <source>
        <dbReference type="EMBL" id="RJF94783.1"/>
    </source>
</evidence>
<evidence type="ECO:0000313" key="2">
    <source>
        <dbReference type="Proteomes" id="UP000284605"/>
    </source>
</evidence>
<keyword evidence="2" id="KW-1185">Reference proteome</keyword>
<sequence length="281" mass="29857">MGAFRDRLAAGGRQPRWLDYTDYCGRLLAGGAIPWGDVTRLVDWHRKAQGLLKSDVAALPLRPLVEAWLVSHGDLREALAGRRRLLYPLKTLLADEAMRGHVASALDGLRRTHAGLPLALVLPSPRHFIQLAAAWAGTADADEAIENDDADSASMYLADFLRAFGDAGIDLLLLEERPGEPVSREGIAAYQAVLNIAGHYRWEIGLRLGGAADDLAGGLAGIDFLIAPLPVPGAATGLQLPGGFWTEADAPMPGGGGDFLFGAIPADARPELVLERLAALP</sequence>
<gene>
    <name evidence="1" type="ORF">D3874_02915</name>
</gene>
<protein>
    <submittedName>
        <fullName evidence="1">Uncharacterized protein</fullName>
    </submittedName>
</protein>
<dbReference type="EMBL" id="QYUK01000008">
    <property type="protein sequence ID" value="RJF94783.1"/>
    <property type="molecule type" value="Genomic_DNA"/>
</dbReference>
<dbReference type="Proteomes" id="UP000284605">
    <property type="component" value="Unassembled WGS sequence"/>
</dbReference>
<name>A0A418WU37_9PROT</name>
<accession>A0A418WU37</accession>
<dbReference type="AlphaFoldDB" id="A0A418WU37"/>
<dbReference type="RefSeq" id="WP_147385493.1">
    <property type="nucleotide sequence ID" value="NZ_QYUK01000008.1"/>
</dbReference>
<organism evidence="1 2">
    <name type="scientific">Oleomonas cavernae</name>
    <dbReference type="NCBI Taxonomy" id="2320859"/>
    <lineage>
        <taxon>Bacteria</taxon>
        <taxon>Pseudomonadati</taxon>
        <taxon>Pseudomonadota</taxon>
        <taxon>Alphaproteobacteria</taxon>
        <taxon>Acetobacterales</taxon>
        <taxon>Acetobacteraceae</taxon>
        <taxon>Oleomonas</taxon>
    </lineage>
</organism>
<comment type="caution">
    <text evidence="1">The sequence shown here is derived from an EMBL/GenBank/DDBJ whole genome shotgun (WGS) entry which is preliminary data.</text>
</comment>
<dbReference type="OrthoDB" id="9130284at2"/>
<reference evidence="1 2" key="1">
    <citation type="submission" date="2018-09" db="EMBL/GenBank/DDBJ databases">
        <authorList>
            <person name="Zhu H."/>
        </authorList>
    </citation>
    <scope>NUCLEOTIDE SEQUENCE [LARGE SCALE GENOMIC DNA]</scope>
    <source>
        <strain evidence="1 2">K1W22B-8</strain>
    </source>
</reference>
<proteinExistence type="predicted"/>